<gene>
    <name evidence="1" type="ORF">QO034_06375</name>
</gene>
<name>A0ABT7FC82_9RHOB</name>
<comment type="caution">
    <text evidence="1">The sequence shown here is derived from an EMBL/GenBank/DDBJ whole genome shotgun (WGS) entry which is preliminary data.</text>
</comment>
<dbReference type="Proteomes" id="UP001227126">
    <property type="component" value="Unassembled WGS sequence"/>
</dbReference>
<protein>
    <recommendedName>
        <fullName evidence="3">Sugar-specific transcriptional regulator TrmB</fullName>
    </recommendedName>
</protein>
<evidence type="ECO:0000313" key="2">
    <source>
        <dbReference type="Proteomes" id="UP001227126"/>
    </source>
</evidence>
<evidence type="ECO:0008006" key="3">
    <source>
        <dbReference type="Google" id="ProtNLM"/>
    </source>
</evidence>
<sequence>MMREPKTPPANALQKEVWAFLVSHMHVTREDVRQACPGSNNSINVYLGQLVAEGVLRSCGREGRRTIYTVHEAADLVEMTAGQRASPEGAIWRTIRIMREFTPPDIEAALIGAEADVDPRRIQTYSTLLVRAGYLQVLRKAGKVRPAHYRLIRDTGPLPPVEKRLPVVIDGNEDRIVYAKGERL</sequence>
<organism evidence="1 2">
    <name type="scientific">Sedimentitalea xiamensis</name>
    <dbReference type="NCBI Taxonomy" id="3050037"/>
    <lineage>
        <taxon>Bacteria</taxon>
        <taxon>Pseudomonadati</taxon>
        <taxon>Pseudomonadota</taxon>
        <taxon>Alphaproteobacteria</taxon>
        <taxon>Rhodobacterales</taxon>
        <taxon>Paracoccaceae</taxon>
        <taxon>Sedimentitalea</taxon>
    </lineage>
</organism>
<dbReference type="EMBL" id="JASNJE010000005">
    <property type="protein sequence ID" value="MDK3072729.1"/>
    <property type="molecule type" value="Genomic_DNA"/>
</dbReference>
<accession>A0ABT7FC82</accession>
<evidence type="ECO:0000313" key="1">
    <source>
        <dbReference type="EMBL" id="MDK3072729.1"/>
    </source>
</evidence>
<reference evidence="1 2" key="1">
    <citation type="submission" date="2023-05" db="EMBL/GenBank/DDBJ databases">
        <title>Sedimentitalea sp. nov. JM2-8.</title>
        <authorList>
            <person name="Huang J."/>
        </authorList>
    </citation>
    <scope>NUCLEOTIDE SEQUENCE [LARGE SCALE GENOMIC DNA]</scope>
    <source>
        <strain evidence="1 2">JM2-8</strain>
    </source>
</reference>
<dbReference type="RefSeq" id="WP_284484664.1">
    <property type="nucleotide sequence ID" value="NZ_JASNJE010000005.1"/>
</dbReference>
<keyword evidence="2" id="KW-1185">Reference proteome</keyword>
<proteinExistence type="predicted"/>